<evidence type="ECO:0000256" key="4">
    <source>
        <dbReference type="ARBA" id="ARBA00023004"/>
    </source>
</evidence>
<sequence>MKEESGMKFSSSEEKEEKYRRLIEGIKEYRDFPGSLIQMLHRAQDIFGYLPKEVLRFIAKETGFSSSRVYGVVTFYESFLLCPVGKYTIKLCLGTACHVRGASAIVDEIERLLGVKRGETTKDRKFTLQTVNCLGSCALGPVAVINGNYHGHLTRRRVERVLKEYQ</sequence>
<dbReference type="GO" id="GO:0051537">
    <property type="term" value="F:2 iron, 2 sulfur cluster binding"/>
    <property type="evidence" value="ECO:0007669"/>
    <property type="project" value="UniProtKB-KW"/>
</dbReference>
<keyword evidence="4" id="KW-0408">Iron</keyword>
<dbReference type="Pfam" id="PF01257">
    <property type="entry name" value="2Fe-2S_thioredx"/>
    <property type="match status" value="1"/>
</dbReference>
<evidence type="ECO:0000256" key="1">
    <source>
        <dbReference type="ARBA" id="ARBA00010643"/>
    </source>
</evidence>
<comment type="similarity">
    <text evidence="1">Belongs to the complex I 24 kDa subunit family.</text>
</comment>
<dbReference type="EMBL" id="LAZR01069921">
    <property type="protein sequence ID" value="KKK46756.1"/>
    <property type="molecule type" value="Genomic_DNA"/>
</dbReference>
<dbReference type="InterPro" id="IPR002023">
    <property type="entry name" value="NuoE-like"/>
</dbReference>
<comment type="caution">
    <text evidence="7">The sequence shown here is derived from an EMBL/GenBank/DDBJ whole genome shotgun (WGS) entry which is preliminary data.</text>
</comment>
<accession>A0A0F8YFC4</accession>
<dbReference type="Gene3D" id="1.10.10.1590">
    <property type="entry name" value="NADH-quinone oxidoreductase subunit E"/>
    <property type="match status" value="1"/>
</dbReference>
<dbReference type="CDD" id="cd03064">
    <property type="entry name" value="TRX_Fd_NuoE"/>
    <property type="match status" value="1"/>
</dbReference>
<dbReference type="GO" id="GO:0016491">
    <property type="term" value="F:oxidoreductase activity"/>
    <property type="evidence" value="ECO:0007669"/>
    <property type="project" value="InterPro"/>
</dbReference>
<dbReference type="InterPro" id="IPR036249">
    <property type="entry name" value="Thioredoxin-like_sf"/>
</dbReference>
<dbReference type="PANTHER" id="PTHR43342:SF2">
    <property type="entry name" value="POTENTIAL NAD-REDUCING HYDROGENASE SUBUNIT"/>
    <property type="match status" value="1"/>
</dbReference>
<name>A0A0F8YFC4_9ZZZZ</name>
<dbReference type="PROSITE" id="PS01099">
    <property type="entry name" value="COMPLEX1_24K"/>
    <property type="match status" value="1"/>
</dbReference>
<protein>
    <recommendedName>
        <fullName evidence="8">NAD(P)H-dependent oxidoreductase subunit E</fullName>
    </recommendedName>
</protein>
<reference evidence="7" key="1">
    <citation type="journal article" date="2015" name="Nature">
        <title>Complex archaea that bridge the gap between prokaryotes and eukaryotes.</title>
        <authorList>
            <person name="Spang A."/>
            <person name="Saw J.H."/>
            <person name="Jorgensen S.L."/>
            <person name="Zaremba-Niedzwiedzka K."/>
            <person name="Martijn J."/>
            <person name="Lind A.E."/>
            <person name="van Eijk R."/>
            <person name="Schleper C."/>
            <person name="Guy L."/>
            <person name="Ettema T.J."/>
        </authorList>
    </citation>
    <scope>NUCLEOTIDE SEQUENCE</scope>
</reference>
<dbReference type="GO" id="GO:0046872">
    <property type="term" value="F:metal ion binding"/>
    <property type="evidence" value="ECO:0007669"/>
    <property type="project" value="UniProtKB-KW"/>
</dbReference>
<dbReference type="SUPFAM" id="SSF52833">
    <property type="entry name" value="Thioredoxin-like"/>
    <property type="match status" value="1"/>
</dbReference>
<evidence type="ECO:0000256" key="3">
    <source>
        <dbReference type="ARBA" id="ARBA00022723"/>
    </source>
</evidence>
<evidence type="ECO:0008006" key="8">
    <source>
        <dbReference type="Google" id="ProtNLM"/>
    </source>
</evidence>
<keyword evidence="3" id="KW-0479">Metal-binding</keyword>
<dbReference type="FunFam" id="3.40.30.10:FF:000015">
    <property type="entry name" value="NADH-quinone oxidoreductase subunit E"/>
    <property type="match status" value="1"/>
</dbReference>
<dbReference type="Gene3D" id="3.40.30.10">
    <property type="entry name" value="Glutaredoxin"/>
    <property type="match status" value="1"/>
</dbReference>
<keyword evidence="2" id="KW-0001">2Fe-2S</keyword>
<dbReference type="InterPro" id="IPR042128">
    <property type="entry name" value="NuoE_dom"/>
</dbReference>
<comment type="cofactor">
    <cofactor evidence="6">
        <name>[2Fe-2S] cluster</name>
        <dbReference type="ChEBI" id="CHEBI:190135"/>
    </cofactor>
</comment>
<evidence type="ECO:0000256" key="2">
    <source>
        <dbReference type="ARBA" id="ARBA00022714"/>
    </source>
</evidence>
<evidence type="ECO:0000256" key="5">
    <source>
        <dbReference type="ARBA" id="ARBA00023014"/>
    </source>
</evidence>
<proteinExistence type="inferred from homology"/>
<dbReference type="InterPro" id="IPR028431">
    <property type="entry name" value="NADP_DH_HndA-like"/>
</dbReference>
<evidence type="ECO:0000256" key="6">
    <source>
        <dbReference type="ARBA" id="ARBA00034078"/>
    </source>
</evidence>
<keyword evidence="5" id="KW-0411">Iron-sulfur</keyword>
<dbReference type="PIRSF" id="PIRSF000216">
    <property type="entry name" value="NADH_DH_24kDa"/>
    <property type="match status" value="1"/>
</dbReference>
<gene>
    <name evidence="7" type="ORF">LCGC14_3162070</name>
</gene>
<dbReference type="InterPro" id="IPR041921">
    <property type="entry name" value="NuoE_N"/>
</dbReference>
<organism evidence="7">
    <name type="scientific">marine sediment metagenome</name>
    <dbReference type="NCBI Taxonomy" id="412755"/>
    <lineage>
        <taxon>unclassified sequences</taxon>
        <taxon>metagenomes</taxon>
        <taxon>ecological metagenomes</taxon>
    </lineage>
</organism>
<dbReference type="AlphaFoldDB" id="A0A0F8YFC4"/>
<evidence type="ECO:0000313" key="7">
    <source>
        <dbReference type="EMBL" id="KKK46756.1"/>
    </source>
</evidence>
<dbReference type="PANTHER" id="PTHR43342">
    <property type="entry name" value="NADH-QUINONE OXIDOREDUCTASE, E SUBUNIT"/>
    <property type="match status" value="1"/>
</dbReference>